<name>C3Z4E1_BRAFL</name>
<dbReference type="AlphaFoldDB" id="C3Z4E1"/>
<reference evidence="2" key="1">
    <citation type="journal article" date="2008" name="Nature">
        <title>The amphioxus genome and the evolution of the chordate karyotype.</title>
        <authorList>
            <consortium name="US DOE Joint Genome Institute (JGI-PGF)"/>
            <person name="Putnam N.H."/>
            <person name="Butts T."/>
            <person name="Ferrier D.E.K."/>
            <person name="Furlong R.F."/>
            <person name="Hellsten U."/>
            <person name="Kawashima T."/>
            <person name="Robinson-Rechavi M."/>
            <person name="Shoguchi E."/>
            <person name="Terry A."/>
            <person name="Yu J.-K."/>
            <person name="Benito-Gutierrez E.L."/>
            <person name="Dubchak I."/>
            <person name="Garcia-Fernandez J."/>
            <person name="Gibson-Brown J.J."/>
            <person name="Grigoriev I.V."/>
            <person name="Horton A.C."/>
            <person name="de Jong P.J."/>
            <person name="Jurka J."/>
            <person name="Kapitonov V.V."/>
            <person name="Kohara Y."/>
            <person name="Kuroki Y."/>
            <person name="Lindquist E."/>
            <person name="Lucas S."/>
            <person name="Osoegawa K."/>
            <person name="Pennacchio L.A."/>
            <person name="Salamov A.A."/>
            <person name="Satou Y."/>
            <person name="Sauka-Spengler T."/>
            <person name="Schmutz J."/>
            <person name="Shin-I T."/>
            <person name="Toyoda A."/>
            <person name="Bronner-Fraser M."/>
            <person name="Fujiyama A."/>
            <person name="Holland L.Z."/>
            <person name="Holland P.W.H."/>
            <person name="Satoh N."/>
            <person name="Rokhsar D.S."/>
        </authorList>
    </citation>
    <scope>NUCLEOTIDE SEQUENCE [LARGE SCALE GENOMIC DNA]</scope>
    <source>
        <strain evidence="2">S238N-H82</strain>
        <tissue evidence="2">Testes</tissue>
    </source>
</reference>
<feature type="domain" description="BTB" evidence="1">
    <location>
        <begin position="23"/>
        <end position="87"/>
    </location>
</feature>
<dbReference type="Gene3D" id="3.30.710.10">
    <property type="entry name" value="Potassium Channel Kv1.1, Chain A"/>
    <property type="match status" value="1"/>
</dbReference>
<evidence type="ECO:0000259" key="1">
    <source>
        <dbReference type="PROSITE" id="PS50097"/>
    </source>
</evidence>
<dbReference type="PANTHER" id="PTHR46105">
    <property type="entry name" value="AGAP004733-PA"/>
    <property type="match status" value="1"/>
</dbReference>
<protein>
    <recommendedName>
        <fullName evidence="1">BTB domain-containing protein</fullName>
    </recommendedName>
</protein>
<dbReference type="EMBL" id="GG666579">
    <property type="protein sequence ID" value="EEN52530.1"/>
    <property type="molecule type" value="Genomic_DNA"/>
</dbReference>
<dbReference type="SUPFAM" id="SSF54695">
    <property type="entry name" value="POZ domain"/>
    <property type="match status" value="1"/>
</dbReference>
<gene>
    <name evidence="2" type="ORF">BRAFLDRAFT_231605</name>
</gene>
<dbReference type="InterPro" id="IPR050457">
    <property type="entry name" value="ZnFinger_BTB_dom_contain"/>
</dbReference>
<accession>C3Z4E1</accession>
<dbReference type="InterPro" id="IPR011333">
    <property type="entry name" value="SKP1/BTB/POZ_sf"/>
</dbReference>
<organism>
    <name type="scientific">Branchiostoma floridae</name>
    <name type="common">Florida lancelet</name>
    <name type="synonym">Amphioxus</name>
    <dbReference type="NCBI Taxonomy" id="7739"/>
    <lineage>
        <taxon>Eukaryota</taxon>
        <taxon>Metazoa</taxon>
        <taxon>Chordata</taxon>
        <taxon>Cephalochordata</taxon>
        <taxon>Leptocardii</taxon>
        <taxon>Amphioxiformes</taxon>
        <taxon>Branchiostomatidae</taxon>
        <taxon>Branchiostoma</taxon>
    </lineage>
</organism>
<dbReference type="eggNOG" id="KOG1721">
    <property type="taxonomic scope" value="Eukaryota"/>
</dbReference>
<dbReference type="PANTHER" id="PTHR46105:SF28">
    <property type="entry name" value="ZINC FINGER PROTEIN 37-LIKE"/>
    <property type="match status" value="1"/>
</dbReference>
<feature type="non-terminal residue" evidence="2">
    <location>
        <position position="1"/>
    </location>
</feature>
<dbReference type="InParanoid" id="C3Z4E1"/>
<dbReference type="Pfam" id="PF00651">
    <property type="entry name" value="BTB"/>
    <property type="match status" value="1"/>
</dbReference>
<sequence length="119" mass="13496">RPSNYAEQLLNQLNQQRREGRMCDVTVTIGGQKLTAHKGVLVAESKYLKSFFYREGEAREVDLPSPLAGGVQSLLDYMYSGTLDLRQDNVNEVFSAASFLQMERAVSLCLEFLERTCQR</sequence>
<proteinExistence type="predicted"/>
<dbReference type="PROSITE" id="PS50097">
    <property type="entry name" value="BTB"/>
    <property type="match status" value="1"/>
</dbReference>
<dbReference type="InterPro" id="IPR000210">
    <property type="entry name" value="BTB/POZ_dom"/>
</dbReference>
<evidence type="ECO:0000313" key="2">
    <source>
        <dbReference type="EMBL" id="EEN52530.1"/>
    </source>
</evidence>
<dbReference type="SMART" id="SM00225">
    <property type="entry name" value="BTB"/>
    <property type="match status" value="1"/>
</dbReference>